<name>A0A7M3MCD4_9BACT</name>
<evidence type="ECO:0000313" key="3">
    <source>
        <dbReference type="Proteomes" id="UP000448292"/>
    </source>
</evidence>
<dbReference type="InterPro" id="IPR017087">
    <property type="entry name" value="UCP037004"/>
</dbReference>
<sequence length="334" mass="38690">MPEALCQTFVNQTQEAEDETPRIGISRCLLGENVRYDGGHQLDRFLRDTLGRYVTFVGVCPEVECGMSIPRDSLHLVGDPENPRLVTRKTGEDHTEQMTAWTETALDYLAEQNLCGFVFKSRSPSSGLHNIKVYDETTGQPVSHKGRGIFASAFVERFPLLPVEDDGRLHDPLLREMFIERVFLFRRLRNSLARGMSRHELIEFHASHKLLFMSHSPEHARDLGSLVGRIKEWPIDDVYCKYLKIMHVCLERKPTPSKHRNVLQHALGYFRNQLSSDEKQEMLEIIDHFHMGHVPLIVPITLINHFTRKYDEPYLSRQCYLRPHPLELALRNHS</sequence>
<reference evidence="2 3" key="1">
    <citation type="submission" date="2018-06" db="EMBL/GenBank/DDBJ databases">
        <title>Complete genome of Desulfovibrio indonesiensis P37SLT.</title>
        <authorList>
            <person name="Crispim J.S."/>
            <person name="Vidigal P.M.P."/>
            <person name="Silva L.C.F."/>
            <person name="Laguardia C.N."/>
            <person name="Araujo L.C."/>
            <person name="Dias R.S."/>
            <person name="Sousa M.P."/>
            <person name="Paula S.O."/>
            <person name="Silva C."/>
        </authorList>
    </citation>
    <scope>NUCLEOTIDE SEQUENCE [LARGE SCALE GENOMIC DNA]</scope>
    <source>
        <strain evidence="2 3">P37SLT</strain>
    </source>
</reference>
<dbReference type="PANTHER" id="PTHR30087:SF0">
    <property type="entry name" value="INNER MEMBRANE PROTEIN"/>
    <property type="match status" value="1"/>
</dbReference>
<dbReference type="EMBL" id="QMIE01000013">
    <property type="protein sequence ID" value="TVM16000.1"/>
    <property type="molecule type" value="Genomic_DNA"/>
</dbReference>
<accession>A0A7M3MCD4</accession>
<protein>
    <submittedName>
        <fullName evidence="2">DUF1722 domain-containing protein</fullName>
    </submittedName>
</protein>
<dbReference type="Proteomes" id="UP000448292">
    <property type="component" value="Unassembled WGS sequence"/>
</dbReference>
<dbReference type="PANTHER" id="PTHR30087">
    <property type="entry name" value="INNER MEMBRANE PROTEIN"/>
    <property type="match status" value="1"/>
</dbReference>
<evidence type="ECO:0000313" key="2">
    <source>
        <dbReference type="EMBL" id="TVM16000.1"/>
    </source>
</evidence>
<dbReference type="PIRSF" id="PIRSF037004">
    <property type="entry name" value="UCP037004"/>
    <property type="match status" value="1"/>
</dbReference>
<feature type="domain" description="DUF1722" evidence="1">
    <location>
        <begin position="209"/>
        <end position="325"/>
    </location>
</feature>
<dbReference type="Pfam" id="PF08349">
    <property type="entry name" value="DUF1722"/>
    <property type="match status" value="1"/>
</dbReference>
<keyword evidence="3" id="KW-1185">Reference proteome</keyword>
<comment type="caution">
    <text evidence="2">The sequence shown here is derived from an EMBL/GenBank/DDBJ whole genome shotgun (WGS) entry which is preliminary data.</text>
</comment>
<dbReference type="InterPro" id="IPR013560">
    <property type="entry name" value="DUF1722"/>
</dbReference>
<proteinExistence type="predicted"/>
<dbReference type="InterPro" id="IPR007553">
    <property type="entry name" value="2-thiour_desulf"/>
</dbReference>
<dbReference type="OrthoDB" id="495783at2"/>
<organism evidence="2 3">
    <name type="scientific">Oceanidesulfovibrio indonesiensis</name>
    <dbReference type="NCBI Taxonomy" id="54767"/>
    <lineage>
        <taxon>Bacteria</taxon>
        <taxon>Pseudomonadati</taxon>
        <taxon>Thermodesulfobacteriota</taxon>
        <taxon>Desulfovibrionia</taxon>
        <taxon>Desulfovibrionales</taxon>
        <taxon>Desulfovibrionaceae</taxon>
        <taxon>Oceanidesulfovibrio</taxon>
    </lineage>
</organism>
<dbReference type="AlphaFoldDB" id="A0A7M3MCD4"/>
<evidence type="ECO:0000259" key="1">
    <source>
        <dbReference type="Pfam" id="PF08349"/>
    </source>
</evidence>
<dbReference type="Pfam" id="PF04463">
    <property type="entry name" value="2-thiour_desulf"/>
    <property type="match status" value="1"/>
</dbReference>
<gene>
    <name evidence="2" type="ORF">DPQ33_13635</name>
</gene>
<dbReference type="RefSeq" id="WP_144303781.1">
    <property type="nucleotide sequence ID" value="NZ_QMIE01000013.1"/>
</dbReference>